<evidence type="ECO:0000313" key="1">
    <source>
        <dbReference type="EMBL" id="ABC64547.1"/>
    </source>
</evidence>
<dbReference type="AlphaFoldDB" id="Q2N6Z4"/>
<dbReference type="EMBL" id="CP000157">
    <property type="protein sequence ID" value="ABC64547.1"/>
    <property type="molecule type" value="Genomic_DNA"/>
</dbReference>
<reference evidence="2" key="1">
    <citation type="journal article" date="2009" name="J. Bacteriol.">
        <title>Complete genome sequence of Erythrobacter litoralis HTCC2594.</title>
        <authorList>
            <person name="Oh H.M."/>
            <person name="Giovannoni S.J."/>
            <person name="Ferriera S."/>
            <person name="Johnson J."/>
            <person name="Cho J.C."/>
        </authorList>
    </citation>
    <scope>NUCLEOTIDE SEQUENCE [LARGE SCALE GENOMIC DNA]</scope>
    <source>
        <strain evidence="2">HTCC2594</strain>
    </source>
</reference>
<evidence type="ECO:0008006" key="3">
    <source>
        <dbReference type="Google" id="ProtNLM"/>
    </source>
</evidence>
<name>Q2N6Z4_ERYLH</name>
<organism evidence="1 2">
    <name type="scientific">Erythrobacter litoralis (strain HTCC2594)</name>
    <dbReference type="NCBI Taxonomy" id="314225"/>
    <lineage>
        <taxon>Bacteria</taxon>
        <taxon>Pseudomonadati</taxon>
        <taxon>Pseudomonadota</taxon>
        <taxon>Alphaproteobacteria</taxon>
        <taxon>Sphingomonadales</taxon>
        <taxon>Erythrobacteraceae</taxon>
        <taxon>Erythrobacter/Porphyrobacter group</taxon>
        <taxon>Erythrobacter</taxon>
    </lineage>
</organism>
<dbReference type="OrthoDB" id="8479273at2"/>
<keyword evidence="2" id="KW-1185">Reference proteome</keyword>
<proteinExistence type="predicted"/>
<gene>
    <name evidence="1" type="ordered locus">ELI_12275</name>
</gene>
<dbReference type="Proteomes" id="UP000008808">
    <property type="component" value="Chromosome"/>
</dbReference>
<evidence type="ECO:0000313" key="2">
    <source>
        <dbReference type="Proteomes" id="UP000008808"/>
    </source>
</evidence>
<dbReference type="KEGG" id="eli:ELI_12275"/>
<dbReference type="HOGENOM" id="CLU_093104_0_0_5"/>
<accession>Q2N6Z4</accession>
<sequence>MGKGATSTWANRLMPALVVGGALVAIPTASLAVSNAVFAPLTESAPRFTPAGVDPDLAERVSNRYAASRKAMRFTPASSKPIADRTVTVAVRLDDETARAISIRSALDKARNAPGRRDVAIAPTSFDLGMARGFQSFAKPASELPAGVSKIEMPDLSQFRPSEGAQADKPNRFQPRIALENERSVGRAPRTIEGAGDPSVDVGGSYRVTRNLDVTAGVRLSQERSRLSPLTDGVEDDQAVYVGTQLRF</sequence>
<dbReference type="STRING" id="314225.ELI_12275"/>
<dbReference type="eggNOG" id="ENOG5033MZ9">
    <property type="taxonomic scope" value="Bacteria"/>
</dbReference>
<protein>
    <recommendedName>
        <fullName evidence="3">Porin domain-containing protein</fullName>
    </recommendedName>
</protein>